<evidence type="ECO:0000256" key="4">
    <source>
        <dbReference type="ARBA" id="ARBA00018632"/>
    </source>
</evidence>
<evidence type="ECO:0000256" key="7">
    <source>
        <dbReference type="ARBA" id="ARBA00022692"/>
    </source>
</evidence>
<sequence>MLASATTRALRRAAALRVSAGPSTTTPASNATLGRRFASHGEHYNEPSGYLFGEKPTPPGQKRVKEDWENVWYYGFIGSMLFAGVMIYYKPDTSVQSWALKEAKERMEARGEKYRYEPESTPAASS</sequence>
<feature type="transmembrane region" description="Helical" evidence="18">
    <location>
        <begin position="71"/>
        <end position="89"/>
    </location>
</feature>
<name>A0A8H5AZR3_9AGAR</name>
<keyword evidence="12" id="KW-0496">Mitochondrion</keyword>
<evidence type="ECO:0000256" key="13">
    <source>
        <dbReference type="ARBA" id="ARBA00023136"/>
    </source>
</evidence>
<evidence type="ECO:0000256" key="9">
    <source>
        <dbReference type="ARBA" id="ARBA00022946"/>
    </source>
</evidence>
<evidence type="ECO:0000256" key="17">
    <source>
        <dbReference type="SAM" id="MobiDB-lite"/>
    </source>
</evidence>
<evidence type="ECO:0000313" key="20">
    <source>
        <dbReference type="Proteomes" id="UP000541558"/>
    </source>
</evidence>
<evidence type="ECO:0000256" key="3">
    <source>
        <dbReference type="ARBA" id="ARBA00008915"/>
    </source>
</evidence>
<keyword evidence="10" id="KW-0249">Electron transport</keyword>
<evidence type="ECO:0000256" key="14">
    <source>
        <dbReference type="ARBA" id="ARBA00030753"/>
    </source>
</evidence>
<dbReference type="Pfam" id="PF10183">
    <property type="entry name" value="ESSS"/>
    <property type="match status" value="1"/>
</dbReference>
<keyword evidence="6" id="KW-0679">Respiratory chain</keyword>
<dbReference type="AlphaFoldDB" id="A0A8H5AZR3"/>
<dbReference type="InterPro" id="IPR019329">
    <property type="entry name" value="NADH_UbQ_OxRdtase_ESSS_su"/>
</dbReference>
<evidence type="ECO:0000256" key="2">
    <source>
        <dbReference type="ARBA" id="ARBA00004434"/>
    </source>
</evidence>
<dbReference type="PANTHER" id="PTHR40637">
    <property type="entry name" value="ESSS SUBUNIT OF NADH:UBIQUINONE OXIDOREDUCTASE (COMPLEX I) PROTEIN"/>
    <property type="match status" value="1"/>
</dbReference>
<keyword evidence="7 18" id="KW-0812">Transmembrane</keyword>
<protein>
    <recommendedName>
        <fullName evidence="4">NADH dehydrogenase [ubiquinone] 1 beta subcomplex subunit 11, mitochondrial</fullName>
    </recommendedName>
    <alternativeName>
        <fullName evidence="15">Complex I-ESSS</fullName>
    </alternativeName>
    <alternativeName>
        <fullName evidence="14">NADH-ubiquinone oxidoreductase ESSS subunit</fullName>
    </alternativeName>
</protein>
<evidence type="ECO:0000256" key="10">
    <source>
        <dbReference type="ARBA" id="ARBA00022982"/>
    </source>
</evidence>
<gene>
    <name evidence="19" type="ORF">D9611_006857</name>
</gene>
<comment type="caution">
    <text evidence="19">The sequence shown here is derived from an EMBL/GenBank/DDBJ whole genome shotgun (WGS) entry which is preliminary data.</text>
</comment>
<evidence type="ECO:0000256" key="18">
    <source>
        <dbReference type="SAM" id="Phobius"/>
    </source>
</evidence>
<keyword evidence="8" id="KW-0999">Mitochondrion inner membrane</keyword>
<feature type="region of interest" description="Disordered" evidence="17">
    <location>
        <begin position="37"/>
        <end position="60"/>
    </location>
</feature>
<keyword evidence="11 18" id="KW-1133">Transmembrane helix</keyword>
<evidence type="ECO:0000256" key="11">
    <source>
        <dbReference type="ARBA" id="ARBA00022989"/>
    </source>
</evidence>
<comment type="subcellular location">
    <subcellularLocation>
        <location evidence="2">Mitochondrion inner membrane</location>
        <topology evidence="2">Single-pass membrane protein</topology>
    </subcellularLocation>
</comment>
<organism evidence="19 20">
    <name type="scientific">Ephemerocybe angulata</name>
    <dbReference type="NCBI Taxonomy" id="980116"/>
    <lineage>
        <taxon>Eukaryota</taxon>
        <taxon>Fungi</taxon>
        <taxon>Dikarya</taxon>
        <taxon>Basidiomycota</taxon>
        <taxon>Agaricomycotina</taxon>
        <taxon>Agaricomycetes</taxon>
        <taxon>Agaricomycetidae</taxon>
        <taxon>Agaricales</taxon>
        <taxon>Agaricineae</taxon>
        <taxon>Psathyrellaceae</taxon>
        <taxon>Ephemerocybe</taxon>
    </lineage>
</organism>
<evidence type="ECO:0000256" key="12">
    <source>
        <dbReference type="ARBA" id="ARBA00023128"/>
    </source>
</evidence>
<proteinExistence type="inferred from homology"/>
<keyword evidence="5" id="KW-0813">Transport</keyword>
<comment type="function">
    <text evidence="1">Accessory subunit of the mitochondrial membrane respiratory chain NADH dehydrogenase (Complex I), that is believed not to be involved in catalysis. Complex I functions in the transfer of electrons from NADH to the respiratory chain. The immediate electron acceptor for the enzyme is believed to be ubiquinone.</text>
</comment>
<evidence type="ECO:0000256" key="8">
    <source>
        <dbReference type="ARBA" id="ARBA00022792"/>
    </source>
</evidence>
<evidence type="ECO:0000313" key="19">
    <source>
        <dbReference type="EMBL" id="KAF5314016.1"/>
    </source>
</evidence>
<comment type="similarity">
    <text evidence="3">Belongs to the complex I NDUFB11 subunit family.</text>
</comment>
<evidence type="ECO:0000256" key="5">
    <source>
        <dbReference type="ARBA" id="ARBA00022448"/>
    </source>
</evidence>
<dbReference type="Proteomes" id="UP000541558">
    <property type="component" value="Unassembled WGS sequence"/>
</dbReference>
<evidence type="ECO:0000256" key="16">
    <source>
        <dbReference type="ARBA" id="ARBA00046528"/>
    </source>
</evidence>
<comment type="subunit">
    <text evidence="16">Complex I is composed of 45 different subunits. Interacts with BCAP31.</text>
</comment>
<keyword evidence="20" id="KW-1185">Reference proteome</keyword>
<dbReference type="OrthoDB" id="2147978at2759"/>
<keyword evidence="13 18" id="KW-0472">Membrane</keyword>
<evidence type="ECO:0000256" key="15">
    <source>
        <dbReference type="ARBA" id="ARBA00031387"/>
    </source>
</evidence>
<keyword evidence="9" id="KW-0809">Transit peptide</keyword>
<evidence type="ECO:0000256" key="6">
    <source>
        <dbReference type="ARBA" id="ARBA00022660"/>
    </source>
</evidence>
<reference evidence="19 20" key="1">
    <citation type="journal article" date="2020" name="ISME J.">
        <title>Uncovering the hidden diversity of litter-decomposition mechanisms in mushroom-forming fungi.</title>
        <authorList>
            <person name="Floudas D."/>
            <person name="Bentzer J."/>
            <person name="Ahren D."/>
            <person name="Johansson T."/>
            <person name="Persson P."/>
            <person name="Tunlid A."/>
        </authorList>
    </citation>
    <scope>NUCLEOTIDE SEQUENCE [LARGE SCALE GENOMIC DNA]</scope>
    <source>
        <strain evidence="19 20">CBS 175.51</strain>
    </source>
</reference>
<accession>A0A8H5AZR3</accession>
<dbReference type="PANTHER" id="PTHR40637:SF1">
    <property type="entry name" value="ESSS SUBUNIT OF NADH:UBIQUINONE OXIDOREDUCTASE (COMPLEX I) PROTEIN"/>
    <property type="match status" value="1"/>
</dbReference>
<dbReference type="EMBL" id="JAACJK010000222">
    <property type="protein sequence ID" value="KAF5314016.1"/>
    <property type="molecule type" value="Genomic_DNA"/>
</dbReference>
<evidence type="ECO:0000256" key="1">
    <source>
        <dbReference type="ARBA" id="ARBA00003195"/>
    </source>
</evidence>
<dbReference type="GO" id="GO:0005743">
    <property type="term" value="C:mitochondrial inner membrane"/>
    <property type="evidence" value="ECO:0007669"/>
    <property type="project" value="UniProtKB-SubCell"/>
</dbReference>